<dbReference type="GO" id="GO:0046872">
    <property type="term" value="F:metal ion binding"/>
    <property type="evidence" value="ECO:0007669"/>
    <property type="project" value="UniProtKB-KW"/>
</dbReference>
<evidence type="ECO:0000256" key="3">
    <source>
        <dbReference type="ARBA" id="ARBA00022737"/>
    </source>
</evidence>
<dbReference type="GO" id="GO:0000978">
    <property type="term" value="F:RNA polymerase II cis-regulatory region sequence-specific DNA binding"/>
    <property type="evidence" value="ECO:0007669"/>
    <property type="project" value="TreeGrafter"/>
</dbReference>
<evidence type="ECO:0000259" key="5">
    <source>
        <dbReference type="SMART" id="SM00355"/>
    </source>
</evidence>
<evidence type="ECO:0000256" key="2">
    <source>
        <dbReference type="ARBA" id="ARBA00022723"/>
    </source>
</evidence>
<keyword evidence="2" id="KW-0479">Metal-binding</keyword>
<dbReference type="PANTHER" id="PTHR45891:SF3">
    <property type="entry name" value="ZINC FINGER PROTEIN 2"/>
    <property type="match status" value="1"/>
</dbReference>
<dbReference type="Pfam" id="PF24056">
    <property type="entry name" value="zf-C2H2_ZFHX3"/>
    <property type="match status" value="1"/>
</dbReference>
<evidence type="ECO:0000313" key="7">
    <source>
        <dbReference type="Proteomes" id="UP000784294"/>
    </source>
</evidence>
<dbReference type="InterPro" id="IPR013087">
    <property type="entry name" value="Znf_C2H2_type"/>
</dbReference>
<dbReference type="OrthoDB" id="6417226at2759"/>
<dbReference type="PANTHER" id="PTHR45891">
    <property type="entry name" value="ZINC FINGER HOMEOBOX PROTEIN"/>
    <property type="match status" value="1"/>
</dbReference>
<keyword evidence="7" id="KW-1185">Reference proteome</keyword>
<gene>
    <name evidence="6" type="ORF">PXEA_LOCUS14559</name>
</gene>
<evidence type="ECO:0000256" key="1">
    <source>
        <dbReference type="ARBA" id="ARBA00004123"/>
    </source>
</evidence>
<feature type="domain" description="C2H2-type" evidence="5">
    <location>
        <begin position="300"/>
        <end position="331"/>
    </location>
</feature>
<dbReference type="GO" id="GO:0005634">
    <property type="term" value="C:nucleus"/>
    <property type="evidence" value="ECO:0007669"/>
    <property type="project" value="UniProtKB-SubCell"/>
</dbReference>
<dbReference type="SMART" id="SM00355">
    <property type="entry name" value="ZnF_C2H2"/>
    <property type="match status" value="3"/>
</dbReference>
<proteinExistence type="predicted"/>
<name>A0A3S4ZVS9_9PLAT</name>
<dbReference type="GO" id="GO:0000981">
    <property type="term" value="F:DNA-binding transcription factor activity, RNA polymerase II-specific"/>
    <property type="evidence" value="ECO:0007669"/>
    <property type="project" value="TreeGrafter"/>
</dbReference>
<keyword evidence="3" id="KW-0677">Repeat</keyword>
<dbReference type="EMBL" id="CAAALY010049688">
    <property type="protein sequence ID" value="VEL21119.1"/>
    <property type="molecule type" value="Genomic_DNA"/>
</dbReference>
<dbReference type="AlphaFoldDB" id="A0A3S4ZVS9"/>
<keyword evidence="4" id="KW-0862">Zinc</keyword>
<dbReference type="Proteomes" id="UP000784294">
    <property type="component" value="Unassembled WGS sequence"/>
</dbReference>
<evidence type="ECO:0000313" key="6">
    <source>
        <dbReference type="EMBL" id="VEL21119.1"/>
    </source>
</evidence>
<dbReference type="InterPro" id="IPR051968">
    <property type="entry name" value="ZnFinger_Homeobox_TR"/>
</dbReference>
<evidence type="ECO:0000256" key="4">
    <source>
        <dbReference type="ARBA" id="ARBA00022833"/>
    </source>
</evidence>
<accession>A0A3S4ZVS9</accession>
<feature type="domain" description="C2H2-type" evidence="5">
    <location>
        <begin position="69"/>
        <end position="93"/>
    </location>
</feature>
<comment type="subcellular location">
    <subcellularLocation>
        <location evidence="1">Nucleus</location>
    </subcellularLocation>
</comment>
<feature type="domain" description="C2H2-type" evidence="5">
    <location>
        <begin position="201"/>
        <end position="225"/>
    </location>
</feature>
<reference evidence="6" key="1">
    <citation type="submission" date="2018-11" db="EMBL/GenBank/DDBJ databases">
        <authorList>
            <consortium name="Pathogen Informatics"/>
        </authorList>
    </citation>
    <scope>NUCLEOTIDE SEQUENCE</scope>
</reference>
<comment type="caution">
    <text evidence="6">The sequence shown here is derived from an EMBL/GenBank/DDBJ whole genome shotgun (WGS) entry which is preliminary data.</text>
</comment>
<sequence length="337" mass="36828">MNYRVVPTSSESIIAHLMERSHEPLICQVCCAFATDRVDLLIEHAEASRTPSDVDRANAQITLHTGSFWFCQLCAYKSPLKANFQLHCKTEKHAQRMSLLLHINEGGSDNQKRLFFGSSLVTPPSPFLVKPAPPNEAIHLPQLVYPPGTRKPVPPILSHAAHSNGSAYPNAPAGTGLPVGLATNNCASSPVGISLASAIQLRCLPCNFFTTSVHKLRLHCQTMEHRSLAELFVHVVRRRCQLAPSSLALLPPAVSASPDWKRPVWQAEMDEETPAQTVKLAAAFEAGLPTTAWPAVSLAYVCRVCCGAVGQGNRLFSRLVDLFVHLQSDEHQQVRSV</sequence>
<organism evidence="6 7">
    <name type="scientific">Protopolystoma xenopodis</name>
    <dbReference type="NCBI Taxonomy" id="117903"/>
    <lineage>
        <taxon>Eukaryota</taxon>
        <taxon>Metazoa</taxon>
        <taxon>Spiralia</taxon>
        <taxon>Lophotrochozoa</taxon>
        <taxon>Platyhelminthes</taxon>
        <taxon>Monogenea</taxon>
        <taxon>Polyopisthocotylea</taxon>
        <taxon>Polystomatidea</taxon>
        <taxon>Polystomatidae</taxon>
        <taxon>Protopolystoma</taxon>
    </lineage>
</organism>
<protein>
    <recommendedName>
        <fullName evidence="5">C2H2-type domain-containing protein</fullName>
    </recommendedName>
</protein>